<feature type="domain" description="RCC1-like" evidence="3">
    <location>
        <begin position="39"/>
        <end position="277"/>
    </location>
</feature>
<evidence type="ECO:0000256" key="2">
    <source>
        <dbReference type="ARBA" id="ARBA00022737"/>
    </source>
</evidence>
<protein>
    <recommendedName>
        <fullName evidence="3">RCC1-like domain-containing protein</fullName>
    </recommendedName>
</protein>
<proteinExistence type="predicted"/>
<sequence length="789" mass="78525">MTVLATRPARLPRMAGFPPPVTFGPVIAWGRHTEGQLNVPAAAQSGVVQVAAGGTHSVALLSDGRVVAWGDNASGQATVPPAAQSGVVQVAAGGHHSVALLSDGRVIAWGNNSSGQAAVPSAAQSGVVQVAVGHGHSLALLSDGRVIAWGNNSSGQATVPPAAQSGVVQVAAGYMHSLALLSDGRVIAWGNNSSGQATVPPAAQSGVVQVAGGAWHSVALLSDGRVIAWGNNSSGQATVPPAAQSGVVQVAGGVSHSLALLSDGRVIAWGNNSSGQANMPAGLRAAYVGLGPGSDHCLVVGGVPGGVESVVTVSGSGQETEPGTVFPEPLAVRVTGPAGVPVGGAEVSFTVRDAHDTGTGFPTGSPDTVTTGSDGTATTAVPLIAGPRTGPVEVVATAGFAEAVFVLDVALTTADQFVTVSGNNQQARPGTAFQPMTVRALRAGAPLAGLPVRFALSDTDSTGSTLPGRDMMHDTVTDGDGLASATCTAGAGEGDFLVIATGGGQSATLHATVGDPVAAHIVPLRGDGQSAVAASVFGAQLTAQVTTAGGTPVGGVVVEFTIESNPTGSFFLTPALASTVPALAPYQLADGSIDHLRPSAEILQAAGDRGNLAAVLQDLDTTGATSERVTTLDSNPADPAYGTATTHALMAGLTPGVFRVRATAPEYPDIPAAYYQLTVTAAGGIRLVIDSGNNQQEKTDRRFPKPCVVRVTNSVGQGLEDVTVTFRLTGTTGAVFPNGSASFTTATDPDGYAGSRAITADFPGRVYVNATCPGTTPAPAPIRFTLQAH</sequence>
<keyword evidence="5" id="KW-1185">Reference proteome</keyword>
<keyword evidence="2" id="KW-0677">Repeat</keyword>
<dbReference type="InterPro" id="IPR051553">
    <property type="entry name" value="Ran_GTPase-activating"/>
</dbReference>
<dbReference type="Gene3D" id="2.130.10.30">
    <property type="entry name" value="Regulator of chromosome condensation 1/beta-lactamase-inhibitor protein II"/>
    <property type="match status" value="2"/>
</dbReference>
<dbReference type="Pfam" id="PF25390">
    <property type="entry name" value="WD40_RLD"/>
    <property type="match status" value="1"/>
</dbReference>
<evidence type="ECO:0000313" key="4">
    <source>
        <dbReference type="EMBL" id="MBL1109906.1"/>
    </source>
</evidence>
<dbReference type="PROSITE" id="PS00626">
    <property type="entry name" value="RCC1_2"/>
    <property type="match status" value="4"/>
</dbReference>
<dbReference type="Proteomes" id="UP000621386">
    <property type="component" value="Unassembled WGS sequence"/>
</dbReference>
<evidence type="ECO:0000256" key="1">
    <source>
        <dbReference type="ARBA" id="ARBA00022658"/>
    </source>
</evidence>
<organism evidence="4 5">
    <name type="scientific">Streptomyces musisoli</name>
    <dbReference type="NCBI Taxonomy" id="2802280"/>
    <lineage>
        <taxon>Bacteria</taxon>
        <taxon>Bacillati</taxon>
        <taxon>Actinomycetota</taxon>
        <taxon>Actinomycetes</taxon>
        <taxon>Kitasatosporales</taxon>
        <taxon>Streptomycetaceae</taxon>
        <taxon>Streptomyces</taxon>
    </lineage>
</organism>
<gene>
    <name evidence="4" type="ORF">JK361_35975</name>
</gene>
<dbReference type="PROSITE" id="PS50012">
    <property type="entry name" value="RCC1_3"/>
    <property type="match status" value="6"/>
</dbReference>
<dbReference type="RefSeq" id="WP_201826467.1">
    <property type="nucleotide sequence ID" value="NZ_JAERRH010000025.1"/>
</dbReference>
<dbReference type="InterPro" id="IPR058923">
    <property type="entry name" value="RCC1-like_dom"/>
</dbReference>
<accession>A0ABS1PC09</accession>
<dbReference type="SUPFAM" id="SSF49373">
    <property type="entry name" value="Invasin/intimin cell-adhesion fragments"/>
    <property type="match status" value="2"/>
</dbReference>
<dbReference type="PANTHER" id="PTHR45982:SF1">
    <property type="entry name" value="REGULATOR OF CHROMOSOME CONDENSATION"/>
    <property type="match status" value="1"/>
</dbReference>
<dbReference type="PANTHER" id="PTHR45982">
    <property type="entry name" value="REGULATOR OF CHROMOSOME CONDENSATION"/>
    <property type="match status" value="1"/>
</dbReference>
<keyword evidence="1" id="KW-0344">Guanine-nucleotide releasing factor</keyword>
<dbReference type="SUPFAM" id="SSF50985">
    <property type="entry name" value="RCC1/BLIP-II"/>
    <property type="match status" value="1"/>
</dbReference>
<dbReference type="InterPro" id="IPR009091">
    <property type="entry name" value="RCC1/BLIP-II"/>
</dbReference>
<name>A0ABS1PC09_9ACTN</name>
<evidence type="ECO:0000313" key="5">
    <source>
        <dbReference type="Proteomes" id="UP000621386"/>
    </source>
</evidence>
<dbReference type="EMBL" id="JAERRH010000025">
    <property type="protein sequence ID" value="MBL1109906.1"/>
    <property type="molecule type" value="Genomic_DNA"/>
</dbReference>
<evidence type="ECO:0000259" key="3">
    <source>
        <dbReference type="Pfam" id="PF25390"/>
    </source>
</evidence>
<dbReference type="InterPro" id="IPR008964">
    <property type="entry name" value="Invasin/intimin_cell_adhesion"/>
</dbReference>
<comment type="caution">
    <text evidence="4">The sequence shown here is derived from an EMBL/GenBank/DDBJ whole genome shotgun (WGS) entry which is preliminary data.</text>
</comment>
<reference evidence="4 5" key="1">
    <citation type="submission" date="2021-01" db="EMBL/GenBank/DDBJ databases">
        <title>WGS of actinomycetes isolated from Thailand.</title>
        <authorList>
            <person name="Thawai C."/>
        </authorList>
    </citation>
    <scope>NUCLEOTIDE SEQUENCE [LARGE SCALE GENOMIC DNA]</scope>
    <source>
        <strain evidence="4 5">CH5-8</strain>
    </source>
</reference>
<dbReference type="InterPro" id="IPR000408">
    <property type="entry name" value="Reg_chr_condens"/>
</dbReference>